<dbReference type="GO" id="GO:0005634">
    <property type="term" value="C:nucleus"/>
    <property type="evidence" value="ECO:0007669"/>
    <property type="project" value="UniProtKB-SubCell"/>
</dbReference>
<protein>
    <recommendedName>
        <fullName evidence="6">FH2 domain-containing protein</fullName>
    </recommendedName>
</protein>
<sequence length="1498" mass="164278">MEPSSDPPDSKGLPAPQPAQTFFEKFSMKNFFTRNNKLETKAKEENAVLQAFRAVDSGTKSQSGSQDPLRGHEEGLRQLPNRESVGGTRGTPEEGRGDVQTGYLGKEPVDGIGGSSASNPAGPLAENLPVHPADGLDGLLVRNRDLPTRPLTNGDAESLEPFQGNKLEKPEVGLRGGLPAGLPESGLGVEDFEQEAPLVHGTLVHTTSDTESEGESPDPENDGPGASPVSQHSGYPKDEPGVLQKQDSRDADENGDPAGGSQTTRGEHPFANLDGEFANQLVTRDKDALLEGLSEEDHSAVSRQEECRGTEDLPDQSADIEGGTKEKLDSENIPGQNLEGCSQENFGSDGKDIVISGLQDSFKVTCGSEDLPIEKLESHESIQDDLDLEDSLNDTHGSEDIHKRTRDSEDSLSESLTSQGGTDKKLHTDFYSEIQDPEGYSNTDVGSEDCLLKNPDSASIPKNKLSSQNGPNKTLEEMPPSNNHKEILGSQNSLSEKPSFPDSLSEGSLDNVSEKLGSEDMLGSRDSLNEKSGSWEVLNESLGSQESLKDKLGSWGSLNESPRLSSSPTKRLTFEGSPRSTNSFLGTSPTAPSQGDKPFQLPAFFSGLRVHKKGAISEDTDTLTKIKSPDSDLALLKLKSPVQKSKTSPETFFKKREERSPVEPKSGSRFLEQLSNLLNFDLPKTDEKEPDGSEEPGEGKTPEEMGGQPETAAAVSPTEEVKPTPPETPLEAFKSFFTRPIKKVSTVDPEELEALKRKRRSEKESLLAMFERPKSGGNNQASTEAKSPEHSPSDPEDRTPGKLQAVWPPPRPTLEEEKVGLKYTEAEYHAAILHLKREHKEEVETLKSQFELEIFNVRGEQAVLTSRLEEDIENLKKDLANRLSRGSGEARDACVSTEDDNAPRTFRNVCIQTDRETFIKSSEDDAKSVKNSQVVPGKLNISSLNQTISNSAESKESGPVPLAPPLPPFGPGAPPPPPPPPPPLPPGSAIPPPPPPAPPPPPGFGPPPPPPLPGNGPPAAPPPPPPFPGSVVPPPPPGLGFFKIGSNKAPRKPAIEPSCPMKPLYWTRIQVKDDSGSAKTTLWESLKEPSITDTQEFEELFSKASLQPKKKPLSETYEKKAKAKKIVKLLDGKRSQAVGILISSLHLEMKDIQQAILNVDDSVVDLETLEALYENRAQKEELETIKKHYETSKAEEVKLLDKPEQFLYELSQIPNFAERSQCIIFQSVFSEGITSVHRKVDIISRACKGLMTMDGVKDILGLVLAFGNYMNGGNRTRGQADGYGLEILPKLKDVKSRDNRISLVDYVVKYYLRHFDEDAGTDQSVFPLPEPQDFFMASQFKFEDLLKELRKLKKDLQACEKQVVVVCQQSPEEFLQPFKDKMEAFVIKAKEEHKTEEQFLEATESSFAETVRFFGLKPKSGEKEIVPNHVFMMWYEFCGDFKSVWKKESKNISTERLRMAQESVKKLTAEKKVETKKINPTASLKERLRQKEASVAPN</sequence>
<proteinExistence type="inferred from homology"/>
<feature type="compositionally biased region" description="Acidic residues" evidence="5">
    <location>
        <begin position="210"/>
        <end position="221"/>
    </location>
</feature>
<feature type="region of interest" description="Disordered" evidence="5">
    <location>
        <begin position="53"/>
        <end position="352"/>
    </location>
</feature>
<gene>
    <name evidence="7" type="ORF">NDU88_000844</name>
</gene>
<evidence type="ECO:0000256" key="5">
    <source>
        <dbReference type="SAM" id="MobiDB-lite"/>
    </source>
</evidence>
<name>A0AAV7MJ95_PLEWA</name>
<feature type="compositionally biased region" description="Basic and acidic residues" evidence="5">
    <location>
        <begin position="396"/>
        <end position="409"/>
    </location>
</feature>
<feature type="compositionally biased region" description="Pro residues" evidence="5">
    <location>
        <begin position="961"/>
        <end position="1038"/>
    </location>
</feature>
<dbReference type="InterPro" id="IPR042201">
    <property type="entry name" value="FH2_Formin_sf"/>
</dbReference>
<dbReference type="PRINTS" id="PR00828">
    <property type="entry name" value="FORMIN"/>
</dbReference>
<keyword evidence="3" id="KW-0175">Coiled coil</keyword>
<feature type="compositionally biased region" description="Polar residues" evidence="5">
    <location>
        <begin position="578"/>
        <end position="593"/>
    </location>
</feature>
<dbReference type="GO" id="GO:0005884">
    <property type="term" value="C:actin filament"/>
    <property type="evidence" value="ECO:0007669"/>
    <property type="project" value="InterPro"/>
</dbReference>
<dbReference type="PROSITE" id="PS51444">
    <property type="entry name" value="FH2"/>
    <property type="match status" value="1"/>
</dbReference>
<evidence type="ECO:0000256" key="3">
    <source>
        <dbReference type="ARBA" id="ARBA00023054"/>
    </source>
</evidence>
<feature type="region of interest" description="Disordered" evidence="5">
    <location>
        <begin position="950"/>
        <end position="1057"/>
    </location>
</feature>
<dbReference type="InterPro" id="IPR015425">
    <property type="entry name" value="FH2_Formin"/>
</dbReference>
<dbReference type="PANTHER" id="PTHR45920">
    <property type="entry name" value="FORMIN HOMOLOGY 2 DOMAIN CONTAINING, ISOFORM I"/>
    <property type="match status" value="1"/>
</dbReference>
<feature type="compositionally biased region" description="Basic and acidic residues" evidence="5">
    <location>
        <begin position="652"/>
        <end position="662"/>
    </location>
</feature>
<keyword evidence="8" id="KW-1185">Reference proteome</keyword>
<feature type="compositionally biased region" description="Polar residues" evidence="5">
    <location>
        <begin position="556"/>
        <end position="570"/>
    </location>
</feature>
<evidence type="ECO:0000259" key="6">
    <source>
        <dbReference type="PROSITE" id="PS51444"/>
    </source>
</evidence>
<feature type="domain" description="FH2" evidence="6">
    <location>
        <begin position="1051"/>
        <end position="1467"/>
    </location>
</feature>
<feature type="compositionally biased region" description="Polar residues" evidence="5">
    <location>
        <begin position="776"/>
        <end position="785"/>
    </location>
</feature>
<dbReference type="GO" id="GO:0051015">
    <property type="term" value="F:actin filament binding"/>
    <property type="evidence" value="ECO:0007669"/>
    <property type="project" value="TreeGrafter"/>
</dbReference>
<dbReference type="GO" id="GO:0045010">
    <property type="term" value="P:actin nucleation"/>
    <property type="evidence" value="ECO:0007669"/>
    <property type="project" value="InterPro"/>
</dbReference>
<feature type="compositionally biased region" description="Acidic residues" evidence="5">
    <location>
        <begin position="383"/>
        <end position="392"/>
    </location>
</feature>
<feature type="compositionally biased region" description="Basic and acidic residues" evidence="5">
    <location>
        <begin position="235"/>
        <end position="252"/>
    </location>
</feature>
<dbReference type="Pfam" id="PF02181">
    <property type="entry name" value="FH2"/>
    <property type="match status" value="1"/>
</dbReference>
<feature type="region of interest" description="Disordered" evidence="5">
    <location>
        <begin position="616"/>
        <end position="815"/>
    </location>
</feature>
<dbReference type="GO" id="GO:0030866">
    <property type="term" value="P:cortical actin cytoskeleton organization"/>
    <property type="evidence" value="ECO:0007669"/>
    <property type="project" value="TreeGrafter"/>
</dbReference>
<feature type="region of interest" description="Disordered" evidence="5">
    <location>
        <begin position="1478"/>
        <end position="1498"/>
    </location>
</feature>
<organism evidence="7 8">
    <name type="scientific">Pleurodeles waltl</name>
    <name type="common">Iberian ribbed newt</name>
    <dbReference type="NCBI Taxonomy" id="8319"/>
    <lineage>
        <taxon>Eukaryota</taxon>
        <taxon>Metazoa</taxon>
        <taxon>Chordata</taxon>
        <taxon>Craniata</taxon>
        <taxon>Vertebrata</taxon>
        <taxon>Euteleostomi</taxon>
        <taxon>Amphibia</taxon>
        <taxon>Batrachia</taxon>
        <taxon>Caudata</taxon>
        <taxon>Salamandroidea</taxon>
        <taxon>Salamandridae</taxon>
        <taxon>Pleurodelinae</taxon>
        <taxon>Pleurodeles</taxon>
    </lineage>
</organism>
<dbReference type="SUPFAM" id="SSF81995">
    <property type="entry name" value="beta-sandwich domain of Sec23/24"/>
    <property type="match status" value="1"/>
</dbReference>
<dbReference type="InterPro" id="IPR001265">
    <property type="entry name" value="Formin_Cappuccino_subfam"/>
</dbReference>
<dbReference type="GO" id="GO:0005737">
    <property type="term" value="C:cytoplasm"/>
    <property type="evidence" value="ECO:0007669"/>
    <property type="project" value="UniProtKB-ARBA"/>
</dbReference>
<dbReference type="Gene3D" id="1.20.58.2220">
    <property type="entry name" value="Formin, FH2 domain"/>
    <property type="match status" value="1"/>
</dbReference>
<comment type="subcellular location">
    <subcellularLocation>
        <location evidence="1">Nucleus</location>
    </subcellularLocation>
</comment>
<dbReference type="PANTHER" id="PTHR45920:SF7">
    <property type="entry name" value="FORMIN-G"/>
    <property type="match status" value="1"/>
</dbReference>
<comment type="similarity">
    <text evidence="2">Belongs to the formin homology family. Cappuccino subfamily.</text>
</comment>
<dbReference type="SMART" id="SM00498">
    <property type="entry name" value="FH2"/>
    <property type="match status" value="1"/>
</dbReference>
<feature type="region of interest" description="Disordered" evidence="5">
    <location>
        <begin position="379"/>
        <end position="600"/>
    </location>
</feature>
<comment type="caution">
    <text evidence="7">The sequence shown here is derived from an EMBL/GenBank/DDBJ whole genome shotgun (WGS) entry which is preliminary data.</text>
</comment>
<feature type="compositionally biased region" description="Polar residues" evidence="5">
    <location>
        <begin position="333"/>
        <end position="346"/>
    </location>
</feature>
<accession>A0AAV7MJ95</accession>
<feature type="compositionally biased region" description="Basic and acidic residues" evidence="5">
    <location>
        <begin position="683"/>
        <end position="703"/>
    </location>
</feature>
<evidence type="ECO:0000313" key="7">
    <source>
        <dbReference type="EMBL" id="KAJ1103421.1"/>
    </source>
</evidence>
<dbReference type="Proteomes" id="UP001066276">
    <property type="component" value="Chromosome 9"/>
</dbReference>
<reference evidence="7" key="1">
    <citation type="journal article" date="2022" name="bioRxiv">
        <title>Sequencing and chromosome-scale assembly of the giantPleurodeles waltlgenome.</title>
        <authorList>
            <person name="Brown T."/>
            <person name="Elewa A."/>
            <person name="Iarovenko S."/>
            <person name="Subramanian E."/>
            <person name="Araus A.J."/>
            <person name="Petzold A."/>
            <person name="Susuki M."/>
            <person name="Suzuki K.-i.T."/>
            <person name="Hayashi T."/>
            <person name="Toyoda A."/>
            <person name="Oliveira C."/>
            <person name="Osipova E."/>
            <person name="Leigh N.D."/>
            <person name="Simon A."/>
            <person name="Yun M.H."/>
        </authorList>
    </citation>
    <scope>NUCLEOTIDE SEQUENCE</scope>
    <source>
        <strain evidence="7">20211129_DDA</strain>
        <tissue evidence="7">Liver</tissue>
    </source>
</reference>
<dbReference type="FunFam" id="1.20.58.2220:FF:000005">
    <property type="entry name" value="Formin 1"/>
    <property type="match status" value="1"/>
</dbReference>
<keyword evidence="4" id="KW-0539">Nucleus</keyword>
<dbReference type="GO" id="GO:0008017">
    <property type="term" value="F:microtubule binding"/>
    <property type="evidence" value="ECO:0007669"/>
    <property type="project" value="InterPro"/>
</dbReference>
<evidence type="ECO:0000256" key="1">
    <source>
        <dbReference type="ARBA" id="ARBA00004123"/>
    </source>
</evidence>
<feature type="compositionally biased region" description="Basic and acidic residues" evidence="5">
    <location>
        <begin position="786"/>
        <end position="800"/>
    </location>
</feature>
<dbReference type="EMBL" id="JANPWB010000013">
    <property type="protein sequence ID" value="KAJ1103421.1"/>
    <property type="molecule type" value="Genomic_DNA"/>
</dbReference>
<evidence type="ECO:0000256" key="4">
    <source>
        <dbReference type="ARBA" id="ARBA00023242"/>
    </source>
</evidence>
<evidence type="ECO:0000256" key="2">
    <source>
        <dbReference type="ARBA" id="ARBA00005271"/>
    </source>
</evidence>
<dbReference type="SUPFAM" id="SSF101447">
    <property type="entry name" value="Formin homology 2 domain (FH2 domain)"/>
    <property type="match status" value="1"/>
</dbReference>
<feature type="compositionally biased region" description="Basic and acidic residues" evidence="5">
    <location>
        <begin position="283"/>
        <end position="311"/>
    </location>
</feature>
<evidence type="ECO:0000313" key="8">
    <source>
        <dbReference type="Proteomes" id="UP001066276"/>
    </source>
</evidence>